<proteinExistence type="predicted"/>
<evidence type="ECO:0000313" key="2">
    <source>
        <dbReference type="Proteomes" id="UP000070255"/>
    </source>
</evidence>
<dbReference type="RefSeq" id="WP_059576488.1">
    <property type="nucleotide sequence ID" value="NZ_CP013418.1"/>
</dbReference>
<name>A0ABR5T7T5_9BURK</name>
<protein>
    <submittedName>
        <fullName evidence="1">Uncharacterized protein</fullName>
    </submittedName>
</protein>
<organism evidence="1 2">
    <name type="scientific">Burkholderia savannae</name>
    <dbReference type="NCBI Taxonomy" id="1637837"/>
    <lineage>
        <taxon>Bacteria</taxon>
        <taxon>Pseudomonadati</taxon>
        <taxon>Pseudomonadota</taxon>
        <taxon>Betaproteobacteria</taxon>
        <taxon>Burkholderiales</taxon>
        <taxon>Burkholderiaceae</taxon>
        <taxon>Burkholderia</taxon>
        <taxon>pseudomallei group</taxon>
    </lineage>
</organism>
<evidence type="ECO:0000313" key="1">
    <source>
        <dbReference type="EMBL" id="KWZ39292.1"/>
    </source>
</evidence>
<dbReference type="EMBL" id="LNJQ01000004">
    <property type="protein sequence ID" value="KWZ39292.1"/>
    <property type="molecule type" value="Genomic_DNA"/>
</dbReference>
<gene>
    <name evidence="1" type="ORF">WS72_22745</name>
</gene>
<keyword evidence="2" id="KW-1185">Reference proteome</keyword>
<dbReference type="Proteomes" id="UP000070255">
    <property type="component" value="Unassembled WGS sequence"/>
</dbReference>
<comment type="caution">
    <text evidence="1">The sequence shown here is derived from an EMBL/GenBank/DDBJ whole genome shotgun (WGS) entry which is preliminary data.</text>
</comment>
<sequence>MPERSAAADCRQWAQPVPVHAQDGASSGWVRALVAMAAYNAAAASSTPRSRETARSLCDEHRAAMFSSEHYMFAPPTMAR</sequence>
<reference evidence="1 2" key="1">
    <citation type="submission" date="2015-11" db="EMBL/GenBank/DDBJ databases">
        <authorList>
            <person name="Sahl J."/>
            <person name="Wagner D."/>
            <person name="Keim P."/>
        </authorList>
    </citation>
    <scope>NUCLEOTIDE SEQUENCE [LARGE SCALE GENOMIC DNA]</scope>
    <source>
        <strain evidence="1 2">BDU18</strain>
    </source>
</reference>
<accession>A0ABR5T7T5</accession>